<gene>
    <name evidence="3" type="ORF">K491DRAFT_731022</name>
</gene>
<keyword evidence="4" id="KW-1185">Reference proteome</keyword>
<feature type="compositionally biased region" description="Polar residues" evidence="1">
    <location>
        <begin position="542"/>
        <end position="561"/>
    </location>
</feature>
<feature type="compositionally biased region" description="Low complexity" evidence="1">
    <location>
        <begin position="591"/>
        <end position="624"/>
    </location>
</feature>
<feature type="compositionally biased region" description="Acidic residues" evidence="1">
    <location>
        <begin position="388"/>
        <end position="402"/>
    </location>
</feature>
<dbReference type="AlphaFoldDB" id="A0A6A6TL02"/>
<name>A0A6A6TL02_9PLEO</name>
<reference evidence="3" key="1">
    <citation type="journal article" date="2020" name="Stud. Mycol.">
        <title>101 Dothideomycetes genomes: a test case for predicting lifestyles and emergence of pathogens.</title>
        <authorList>
            <person name="Haridas S."/>
            <person name="Albert R."/>
            <person name="Binder M."/>
            <person name="Bloem J."/>
            <person name="Labutti K."/>
            <person name="Salamov A."/>
            <person name="Andreopoulos B."/>
            <person name="Baker S."/>
            <person name="Barry K."/>
            <person name="Bills G."/>
            <person name="Bluhm B."/>
            <person name="Cannon C."/>
            <person name="Castanera R."/>
            <person name="Culley D."/>
            <person name="Daum C."/>
            <person name="Ezra D."/>
            <person name="Gonzalez J."/>
            <person name="Henrissat B."/>
            <person name="Kuo A."/>
            <person name="Liang C."/>
            <person name="Lipzen A."/>
            <person name="Lutzoni F."/>
            <person name="Magnuson J."/>
            <person name="Mondo S."/>
            <person name="Nolan M."/>
            <person name="Ohm R."/>
            <person name="Pangilinan J."/>
            <person name="Park H.-J."/>
            <person name="Ramirez L."/>
            <person name="Alfaro M."/>
            <person name="Sun H."/>
            <person name="Tritt A."/>
            <person name="Yoshinaga Y."/>
            <person name="Zwiers L.-H."/>
            <person name="Turgeon B."/>
            <person name="Goodwin S."/>
            <person name="Spatafora J."/>
            <person name="Crous P."/>
            <person name="Grigoriev I."/>
        </authorList>
    </citation>
    <scope>NUCLEOTIDE SEQUENCE</scope>
    <source>
        <strain evidence="3">CBS 122681</strain>
    </source>
</reference>
<feature type="compositionally biased region" description="Low complexity" evidence="1">
    <location>
        <begin position="147"/>
        <end position="160"/>
    </location>
</feature>
<feature type="compositionally biased region" description="Acidic residues" evidence="1">
    <location>
        <begin position="410"/>
        <end position="424"/>
    </location>
</feature>
<accession>A0A6A6TL02</accession>
<protein>
    <submittedName>
        <fullName evidence="3">Uncharacterized protein</fullName>
    </submittedName>
</protein>
<feature type="compositionally biased region" description="Pro residues" evidence="1">
    <location>
        <begin position="568"/>
        <end position="590"/>
    </location>
</feature>
<feature type="transmembrane region" description="Helical" evidence="2">
    <location>
        <begin position="20"/>
        <end position="39"/>
    </location>
</feature>
<feature type="compositionally biased region" description="Acidic residues" evidence="1">
    <location>
        <begin position="358"/>
        <end position="380"/>
    </location>
</feature>
<feature type="compositionally biased region" description="Polar residues" evidence="1">
    <location>
        <begin position="506"/>
        <end position="516"/>
    </location>
</feature>
<feature type="compositionally biased region" description="Acidic residues" evidence="1">
    <location>
        <begin position="666"/>
        <end position="675"/>
    </location>
</feature>
<organism evidence="3 4">
    <name type="scientific">Lophiostoma macrostomum CBS 122681</name>
    <dbReference type="NCBI Taxonomy" id="1314788"/>
    <lineage>
        <taxon>Eukaryota</taxon>
        <taxon>Fungi</taxon>
        <taxon>Dikarya</taxon>
        <taxon>Ascomycota</taxon>
        <taxon>Pezizomycotina</taxon>
        <taxon>Dothideomycetes</taxon>
        <taxon>Pleosporomycetidae</taxon>
        <taxon>Pleosporales</taxon>
        <taxon>Lophiostomataceae</taxon>
        <taxon>Lophiostoma</taxon>
    </lineage>
</organism>
<keyword evidence="2" id="KW-0472">Membrane</keyword>
<feature type="compositionally biased region" description="Acidic residues" evidence="1">
    <location>
        <begin position="454"/>
        <end position="464"/>
    </location>
</feature>
<dbReference type="EMBL" id="MU004303">
    <property type="protein sequence ID" value="KAF2659981.1"/>
    <property type="molecule type" value="Genomic_DNA"/>
</dbReference>
<evidence type="ECO:0000256" key="1">
    <source>
        <dbReference type="SAM" id="MobiDB-lite"/>
    </source>
</evidence>
<keyword evidence="2" id="KW-1133">Transmembrane helix</keyword>
<sequence length="675" mass="75304">MLAQANQSGYGTHEDFATKFHFTLLIAYIGIDFMSYAIGDLTGFKKSVREPFKSFKQILFVHLPSTLVIQWTRPTRPRCGTRLFDRSRQHPRVSCRQQQQYPAAILLLRTQRSMLPIPNHQLTKPTPFPDHQPITPTRLIMESTGIPTPRHTTSRTPTPATRDKPLPTTEHSHCLHADKHVRIAIYLSRTLTDLRMPSLSTLLTSLILTPAFLDPFTAYRDAFLLHPKHNALHAKKGEEKMGVLYPYIKRQLQNARSLRTYRLGADAGARSHNVRLYTSLLSNLGREGQALAYVKRDDDEGVEGLRRACGDLWGLVRYVRIEYVHGHGVVMGEIEEVRPCRWLNWGWREGTGEIGSSGDEDGEVDEEEEEGDDDRSEYEDVGGVKLSDEDDAESSEMSVEEQGDGKKGLEEEEESQEEEDDEDVGSDRAYAPPSSYLKNTAPRQDVYYQGFTDSEPEYESEDDSQTGLASPYYHGFSDPESILGSDEESDSHWQDVREAYFHGITDTESAPGSSDEQTSDENEPNNEQFSDEDSSRWKHTSCDNVSSDTQISLEDTSNNIQYLGPYISPTPSPPALPARTPSPSPIPTQPTPTTSLARSLSRRLSLSFPSFSASSSSSSSSSSPDPDESPTKKRRVGNNNNATTLHLLLSSVPAKLPAEPGLPSLEEGDDGLFFG</sequence>
<feature type="region of interest" description="Disordered" evidence="1">
    <location>
        <begin position="144"/>
        <end position="171"/>
    </location>
</feature>
<dbReference type="Proteomes" id="UP000799324">
    <property type="component" value="Unassembled WGS sequence"/>
</dbReference>
<evidence type="ECO:0000313" key="4">
    <source>
        <dbReference type="Proteomes" id="UP000799324"/>
    </source>
</evidence>
<feature type="compositionally biased region" description="Basic and acidic residues" evidence="1">
    <location>
        <begin position="490"/>
        <end position="500"/>
    </location>
</feature>
<dbReference type="OrthoDB" id="3800783at2759"/>
<keyword evidence="2" id="KW-0812">Transmembrane</keyword>
<evidence type="ECO:0000256" key="2">
    <source>
        <dbReference type="SAM" id="Phobius"/>
    </source>
</evidence>
<evidence type="ECO:0000313" key="3">
    <source>
        <dbReference type="EMBL" id="KAF2659981.1"/>
    </source>
</evidence>
<proteinExistence type="predicted"/>
<feature type="compositionally biased region" description="Basic and acidic residues" evidence="1">
    <location>
        <begin position="161"/>
        <end position="171"/>
    </location>
</feature>
<feature type="compositionally biased region" description="Low complexity" evidence="1">
    <location>
        <begin position="638"/>
        <end position="649"/>
    </location>
</feature>
<feature type="compositionally biased region" description="Acidic residues" evidence="1">
    <location>
        <begin position="517"/>
        <end position="532"/>
    </location>
</feature>
<feature type="region of interest" description="Disordered" evidence="1">
    <location>
        <begin position="351"/>
        <end position="675"/>
    </location>
</feature>